<gene>
    <name evidence="5" type="ORF">FXB42_10885</name>
</gene>
<comment type="caution">
    <text evidence="5">The sequence shown here is derived from an EMBL/GenBank/DDBJ whole genome shotgun (WGS) entry which is preliminary data.</text>
</comment>
<accession>A0A5D0WLV7</accession>
<dbReference type="PANTHER" id="PTHR43479:SF7">
    <property type="entry name" value="TETR-FAMILY TRANSCRIPTIONAL REGULATOR"/>
    <property type="match status" value="1"/>
</dbReference>
<feature type="DNA-binding region" description="H-T-H motif" evidence="2">
    <location>
        <begin position="97"/>
        <end position="116"/>
    </location>
</feature>
<feature type="domain" description="HTH tetR-type" evidence="4">
    <location>
        <begin position="74"/>
        <end position="134"/>
    </location>
</feature>
<evidence type="ECO:0000256" key="3">
    <source>
        <dbReference type="SAM" id="Phobius"/>
    </source>
</evidence>
<organism evidence="5 6">
    <name type="scientific">Acetobacterium wieringae</name>
    <dbReference type="NCBI Taxonomy" id="52694"/>
    <lineage>
        <taxon>Bacteria</taxon>
        <taxon>Bacillati</taxon>
        <taxon>Bacillota</taxon>
        <taxon>Clostridia</taxon>
        <taxon>Eubacteriales</taxon>
        <taxon>Eubacteriaceae</taxon>
        <taxon>Acetobacterium</taxon>
    </lineage>
</organism>
<keyword evidence="3" id="KW-0472">Membrane</keyword>
<dbReference type="GO" id="GO:0003677">
    <property type="term" value="F:DNA binding"/>
    <property type="evidence" value="ECO:0007669"/>
    <property type="project" value="UniProtKB-UniRule"/>
</dbReference>
<dbReference type="PROSITE" id="PS50977">
    <property type="entry name" value="HTH_TETR_2"/>
    <property type="match status" value="1"/>
</dbReference>
<sequence length="263" mass="30904">MIYSLHRRLFPFLIPSLLYLIILILIPIPVYFNQQSSVTCWIFLLIPVASDIIKKTDYDNEVTNMNTTLSATATVTRQNLIDSFWLLYCQKNIEKITVKEICEIAGYNRSTFYVYFNDVYEILEEIEEQTITVEDFRSIVIKNLFYGNLFRDHRKKAILKSILEFFEKNKTYLPVLLGENGDPHFRQKVLKKLTPTVLSMYKKLSPHELLEVSYLMEYQSAAMLSMIAKWYANDKDLPTEQFLELLLAVTTNGVQCELSKYRR</sequence>
<keyword evidence="3" id="KW-1133">Transmembrane helix</keyword>
<dbReference type="PANTHER" id="PTHR43479">
    <property type="entry name" value="ACREF/ENVCD OPERON REPRESSOR-RELATED"/>
    <property type="match status" value="1"/>
</dbReference>
<dbReference type="SUPFAM" id="SSF46689">
    <property type="entry name" value="Homeodomain-like"/>
    <property type="match status" value="1"/>
</dbReference>
<evidence type="ECO:0000313" key="5">
    <source>
        <dbReference type="EMBL" id="TYC84828.1"/>
    </source>
</evidence>
<reference evidence="5 6" key="1">
    <citation type="submission" date="2019-08" db="EMBL/GenBank/DDBJ databases">
        <title>Isolation and enrichment of carboxydotrophic bacteria from anaerobic sludge for the production of bio-based chemicals from syngas.</title>
        <authorList>
            <person name="Antares A.L."/>
            <person name="Moreira J."/>
            <person name="Diender M."/>
            <person name="Parshina S.N."/>
            <person name="Stams A.J.M."/>
            <person name="Alves M."/>
            <person name="Alves J.I."/>
            <person name="Sousa D.Z."/>
        </authorList>
    </citation>
    <scope>NUCLEOTIDE SEQUENCE [LARGE SCALE GENOMIC DNA]</scope>
    <source>
        <strain evidence="5 6">JM</strain>
    </source>
</reference>
<dbReference type="InterPro" id="IPR039532">
    <property type="entry name" value="TetR_C_Firmicutes"/>
</dbReference>
<dbReference type="Gene3D" id="1.10.357.10">
    <property type="entry name" value="Tetracycline Repressor, domain 2"/>
    <property type="match status" value="1"/>
</dbReference>
<evidence type="ECO:0000256" key="2">
    <source>
        <dbReference type="PROSITE-ProRule" id="PRU00335"/>
    </source>
</evidence>
<evidence type="ECO:0000256" key="1">
    <source>
        <dbReference type="ARBA" id="ARBA00023125"/>
    </source>
</evidence>
<name>A0A5D0WLV7_9FIRM</name>
<dbReference type="Proteomes" id="UP000322619">
    <property type="component" value="Unassembled WGS sequence"/>
</dbReference>
<keyword evidence="3" id="KW-0812">Transmembrane</keyword>
<evidence type="ECO:0000313" key="6">
    <source>
        <dbReference type="Proteomes" id="UP000322619"/>
    </source>
</evidence>
<dbReference type="EMBL" id="VSLA01000024">
    <property type="protein sequence ID" value="TYC84828.1"/>
    <property type="molecule type" value="Genomic_DNA"/>
</dbReference>
<keyword evidence="1 2" id="KW-0238">DNA-binding</keyword>
<proteinExistence type="predicted"/>
<dbReference type="InterPro" id="IPR009057">
    <property type="entry name" value="Homeodomain-like_sf"/>
</dbReference>
<protein>
    <submittedName>
        <fullName evidence="5">TetR family transcriptional regulator</fullName>
    </submittedName>
</protein>
<dbReference type="AlphaFoldDB" id="A0A5D0WLV7"/>
<dbReference type="InterPro" id="IPR001647">
    <property type="entry name" value="HTH_TetR"/>
</dbReference>
<evidence type="ECO:0000259" key="4">
    <source>
        <dbReference type="PROSITE" id="PS50977"/>
    </source>
</evidence>
<feature type="transmembrane region" description="Helical" evidence="3">
    <location>
        <begin position="12"/>
        <end position="32"/>
    </location>
</feature>
<dbReference type="Pfam" id="PF14278">
    <property type="entry name" value="TetR_C_8"/>
    <property type="match status" value="1"/>
</dbReference>
<dbReference type="InterPro" id="IPR050624">
    <property type="entry name" value="HTH-type_Tx_Regulator"/>
</dbReference>